<comment type="caution">
    <text evidence="1">The sequence shown here is derived from an EMBL/GenBank/DDBJ whole genome shotgun (WGS) entry which is preliminary data.</text>
</comment>
<protein>
    <submittedName>
        <fullName evidence="1">Uncharacterized protein</fullName>
    </submittedName>
</protein>
<reference evidence="1 2" key="1">
    <citation type="submission" date="2020-08" db="EMBL/GenBank/DDBJ databases">
        <title>Genomic Encyclopedia of Type Strains, Phase IV (KMG-IV): sequencing the most valuable type-strain genomes for metagenomic binning, comparative biology and taxonomic classification.</title>
        <authorList>
            <person name="Goeker M."/>
        </authorList>
    </citation>
    <scope>NUCLEOTIDE SEQUENCE [LARGE SCALE GENOMIC DNA]</scope>
    <source>
        <strain evidence="1 2">DSM 26944</strain>
    </source>
</reference>
<dbReference type="AlphaFoldDB" id="A0A7W9EK73"/>
<proteinExistence type="predicted"/>
<keyword evidence="2" id="KW-1185">Reference proteome</keyword>
<dbReference type="RefSeq" id="WP_183648543.1">
    <property type="nucleotide sequence ID" value="NZ_JACIJG010000003.1"/>
</dbReference>
<evidence type="ECO:0000313" key="1">
    <source>
        <dbReference type="EMBL" id="MBB5701009.1"/>
    </source>
</evidence>
<gene>
    <name evidence="1" type="ORF">FHS76_000858</name>
</gene>
<name>A0A7W9EK73_9HYPH</name>
<accession>A0A7W9EK73</accession>
<dbReference type="Proteomes" id="UP000555546">
    <property type="component" value="Unassembled WGS sequence"/>
</dbReference>
<sequence>MNIISAMIWGAALGALFGTALGHVPTAAAMGAVIGIIYVLFWAEA</sequence>
<evidence type="ECO:0000313" key="2">
    <source>
        <dbReference type="Proteomes" id="UP000555546"/>
    </source>
</evidence>
<dbReference type="EMBL" id="JACIJG010000003">
    <property type="protein sequence ID" value="MBB5701009.1"/>
    <property type="molecule type" value="Genomic_DNA"/>
</dbReference>
<organism evidence="1 2">
    <name type="scientific">Brucella daejeonensis</name>
    <dbReference type="NCBI Taxonomy" id="659015"/>
    <lineage>
        <taxon>Bacteria</taxon>
        <taxon>Pseudomonadati</taxon>
        <taxon>Pseudomonadota</taxon>
        <taxon>Alphaproteobacteria</taxon>
        <taxon>Hyphomicrobiales</taxon>
        <taxon>Brucellaceae</taxon>
        <taxon>Brucella/Ochrobactrum group</taxon>
        <taxon>Brucella</taxon>
    </lineage>
</organism>